<dbReference type="Proteomes" id="UP000501690">
    <property type="component" value="Linkage Group LG6"/>
</dbReference>
<proteinExistence type="predicted"/>
<organism evidence="2 3">
    <name type="scientific">Vigna unguiculata</name>
    <name type="common">Cowpea</name>
    <dbReference type="NCBI Taxonomy" id="3917"/>
    <lineage>
        <taxon>Eukaryota</taxon>
        <taxon>Viridiplantae</taxon>
        <taxon>Streptophyta</taxon>
        <taxon>Embryophyta</taxon>
        <taxon>Tracheophyta</taxon>
        <taxon>Spermatophyta</taxon>
        <taxon>Magnoliopsida</taxon>
        <taxon>eudicotyledons</taxon>
        <taxon>Gunneridae</taxon>
        <taxon>Pentapetalae</taxon>
        <taxon>rosids</taxon>
        <taxon>fabids</taxon>
        <taxon>Fabales</taxon>
        <taxon>Fabaceae</taxon>
        <taxon>Papilionoideae</taxon>
        <taxon>50 kb inversion clade</taxon>
        <taxon>NPAAA clade</taxon>
        <taxon>indigoferoid/millettioid clade</taxon>
        <taxon>Phaseoleae</taxon>
        <taxon>Vigna</taxon>
    </lineage>
</organism>
<evidence type="ECO:0000313" key="3">
    <source>
        <dbReference type="Proteomes" id="UP000501690"/>
    </source>
</evidence>
<name>A0A4D6M671_VIGUN</name>
<evidence type="ECO:0000313" key="2">
    <source>
        <dbReference type="EMBL" id="QCD96802.1"/>
    </source>
</evidence>
<reference evidence="2 3" key="1">
    <citation type="submission" date="2019-04" db="EMBL/GenBank/DDBJ databases">
        <title>An improved genome assembly and genetic linkage map for asparagus bean, Vigna unguiculata ssp. sesquipedialis.</title>
        <authorList>
            <person name="Xia Q."/>
            <person name="Zhang R."/>
            <person name="Dong Y."/>
        </authorList>
    </citation>
    <scope>NUCLEOTIDE SEQUENCE [LARGE SCALE GENOMIC DNA]</scope>
    <source>
        <tissue evidence="2">Leaf</tissue>
    </source>
</reference>
<accession>A0A4D6M671</accession>
<gene>
    <name evidence="2" type="ORF">DEO72_LG6g1512</name>
</gene>
<sequence>MAEHHTSLEDEAPTTRPTRGATRLRQLLIRRAKGQKKHVDINVDTRMPSGRYADVFKSYLGMLARERISILTPSFDHVTKADR</sequence>
<dbReference type="EMBL" id="CP039350">
    <property type="protein sequence ID" value="QCD96802.1"/>
    <property type="molecule type" value="Genomic_DNA"/>
</dbReference>
<keyword evidence="3" id="KW-1185">Reference proteome</keyword>
<protein>
    <submittedName>
        <fullName evidence="2">Uncharacterized protein</fullName>
    </submittedName>
</protein>
<feature type="region of interest" description="Disordered" evidence="1">
    <location>
        <begin position="1"/>
        <end position="22"/>
    </location>
</feature>
<evidence type="ECO:0000256" key="1">
    <source>
        <dbReference type="SAM" id="MobiDB-lite"/>
    </source>
</evidence>
<dbReference type="AlphaFoldDB" id="A0A4D6M671"/>